<keyword evidence="2" id="KW-1185">Reference proteome</keyword>
<sequence>MDRIPVADNKRYLRLANPDIRESAEYGAEEVLEAQMQHGTGEVWGGRVGSAEVYQEYKKVSATNLFEYLQCQRSIHYT</sequence>
<comment type="caution">
    <text evidence="1">The sequence shown here is derived from an EMBL/GenBank/DDBJ whole genome shotgun (WGS) entry which is preliminary data.</text>
</comment>
<proteinExistence type="predicted"/>
<name>A0ABX0FDL7_9BACL</name>
<gene>
    <name evidence="1" type="ORF">GYN08_21700</name>
</gene>
<evidence type="ECO:0000313" key="1">
    <source>
        <dbReference type="EMBL" id="NGZ77913.1"/>
    </source>
</evidence>
<protein>
    <submittedName>
        <fullName evidence="1">Uncharacterized protein</fullName>
    </submittedName>
</protein>
<accession>A0ABX0FDL7</accession>
<dbReference type="Proteomes" id="UP000800303">
    <property type="component" value="Unassembled WGS sequence"/>
</dbReference>
<evidence type="ECO:0000313" key="2">
    <source>
        <dbReference type="Proteomes" id="UP000800303"/>
    </source>
</evidence>
<dbReference type="EMBL" id="JAAFGS010000012">
    <property type="protein sequence ID" value="NGZ77913.1"/>
    <property type="molecule type" value="Genomic_DNA"/>
</dbReference>
<organism evidence="1 2">
    <name type="scientific">Saccharibacillus alkalitolerans</name>
    <dbReference type="NCBI Taxonomy" id="2705290"/>
    <lineage>
        <taxon>Bacteria</taxon>
        <taxon>Bacillati</taxon>
        <taxon>Bacillota</taxon>
        <taxon>Bacilli</taxon>
        <taxon>Bacillales</taxon>
        <taxon>Paenibacillaceae</taxon>
        <taxon>Saccharibacillus</taxon>
    </lineage>
</organism>
<reference evidence="1 2" key="1">
    <citation type="submission" date="2020-01" db="EMBL/GenBank/DDBJ databases">
        <title>Polyphasic characterisation and genomic insights into a novel alkali tolerant bacterium VR-M41.</title>
        <authorList>
            <person name="Vemuluri V.R."/>
        </authorList>
    </citation>
    <scope>NUCLEOTIDE SEQUENCE [LARGE SCALE GENOMIC DNA]</scope>
    <source>
        <strain evidence="1 2">VR-M41</strain>
    </source>
</reference>
<dbReference type="RefSeq" id="WP_166279249.1">
    <property type="nucleotide sequence ID" value="NZ_JAAFGS010000012.1"/>
</dbReference>